<dbReference type="FunCoup" id="A0A0D1YCH3">
    <property type="interactions" value="440"/>
</dbReference>
<dbReference type="STRING" id="253628.A0A0D1YCH3"/>
<dbReference type="InterPro" id="IPR018948">
    <property type="entry name" value="GTP-bd_TrmE_N"/>
</dbReference>
<dbReference type="PANTHER" id="PTHR42714:SF2">
    <property type="entry name" value="TRNA MODIFICATION GTPASE GTPBP3, MITOCHONDRIAL"/>
    <property type="match status" value="1"/>
</dbReference>
<keyword evidence="4" id="KW-0547">Nucleotide-binding</keyword>
<dbReference type="VEuPathDB" id="FungiDB:PV09_09783"/>
<dbReference type="Proteomes" id="UP000053259">
    <property type="component" value="Unassembled WGS sequence"/>
</dbReference>
<evidence type="ECO:0000256" key="4">
    <source>
        <dbReference type="ARBA" id="ARBA00022741"/>
    </source>
</evidence>
<evidence type="ECO:0000313" key="10">
    <source>
        <dbReference type="Proteomes" id="UP000053259"/>
    </source>
</evidence>
<dbReference type="RefSeq" id="XP_016208256.1">
    <property type="nucleotide sequence ID" value="XM_016363919.1"/>
</dbReference>
<keyword evidence="3" id="KW-0819">tRNA processing</keyword>
<dbReference type="InterPro" id="IPR006073">
    <property type="entry name" value="GTP-bd"/>
</dbReference>
<dbReference type="GO" id="GO:0002098">
    <property type="term" value="P:tRNA wobble uridine modification"/>
    <property type="evidence" value="ECO:0007669"/>
    <property type="project" value="TreeGrafter"/>
</dbReference>
<evidence type="ECO:0000313" key="9">
    <source>
        <dbReference type="EMBL" id="KIV98386.1"/>
    </source>
</evidence>
<dbReference type="GO" id="GO:0003924">
    <property type="term" value="F:GTPase activity"/>
    <property type="evidence" value="ECO:0007669"/>
    <property type="project" value="InterPro"/>
</dbReference>
<proteinExistence type="inferred from homology"/>
<dbReference type="Gene3D" id="3.40.50.300">
    <property type="entry name" value="P-loop containing nucleotide triphosphate hydrolases"/>
    <property type="match status" value="1"/>
</dbReference>
<dbReference type="CDD" id="cd04164">
    <property type="entry name" value="trmE"/>
    <property type="match status" value="1"/>
</dbReference>
<dbReference type="InterPro" id="IPR004520">
    <property type="entry name" value="GTPase_MnmE"/>
</dbReference>
<dbReference type="InterPro" id="IPR027266">
    <property type="entry name" value="TrmE/GcvT-like"/>
</dbReference>
<name>A0A0D1YCH3_9PEZI</name>
<dbReference type="Pfam" id="PF12631">
    <property type="entry name" value="MnmE_helical"/>
    <property type="match status" value="1"/>
</dbReference>
<sequence length="576" mass="63469">MLLKTLACFQRRVIRRSFRTIAAAQPFLHYVVYSNHVARPFSPSRSTFSTLYAPRMRDTIYALSTPSGKSAIAVVRISGPACSDIYRALCPNSPLPKPRFATVRTLYDPTSPSDMDSVLDHEALVLFFPSPHTATGEDILELHVHGGPAVIKAVLQAIPQCGSAHNRVRYAEPGEFTQRAFYNNRLDLTQVEALGDILAATTEQQRILSIRGMTKTLTQRYNQWRTKLQHARGELEGLIDFSEDQHFDESSETLLSSVASQVRHLKNLIELHVQNATRGELLRNGISVAFLGGPNVGKSSLLNRVVDREAAIVSNEAGTTRDIVEIGMDLGGYLCRFSDMAGLRGKHNTTNQQEQVGAIELEGIRRAKQRALESNVVVVITEVQRDYTGEACLLLDNEVTDIAAQCAAQGNHMLAVVNKIDRIDDKQVSPNSHWNSLKHQFHRFLPFIEPNSIIMTSCTSPGHEGIHNFQEALVAIFKSMTKAISVDTHSGSPLHESLGATERQRRLLQTCLQFLNSFLSEIPMIPSRDIGDIDIVAAAEALRAAADSLAKITGHGSAGDVEEVLGVVFEKFCVGK</sequence>
<accession>A0A0D1YCH3</accession>
<dbReference type="InParanoid" id="A0A0D1YCH3"/>
<dbReference type="Gene3D" id="3.30.1360.120">
    <property type="entry name" value="Probable tRNA modification gtpase trme, domain 1"/>
    <property type="match status" value="1"/>
</dbReference>
<reference evidence="9 10" key="1">
    <citation type="submission" date="2015-01" db="EMBL/GenBank/DDBJ databases">
        <title>The Genome Sequence of Ochroconis gallopava CBS43764.</title>
        <authorList>
            <consortium name="The Broad Institute Genomics Platform"/>
            <person name="Cuomo C."/>
            <person name="de Hoog S."/>
            <person name="Gorbushina A."/>
            <person name="Stielow B."/>
            <person name="Teixiera M."/>
            <person name="Abouelleil A."/>
            <person name="Chapman S.B."/>
            <person name="Priest M."/>
            <person name="Young S.K."/>
            <person name="Wortman J."/>
            <person name="Nusbaum C."/>
            <person name="Birren B."/>
        </authorList>
    </citation>
    <scope>NUCLEOTIDE SEQUENCE [LARGE SCALE GENOMIC DNA]</scope>
    <source>
        <strain evidence="9 10">CBS 43764</strain>
    </source>
</reference>
<dbReference type="GeneID" id="27317756"/>
<evidence type="ECO:0000256" key="3">
    <source>
        <dbReference type="ARBA" id="ARBA00022694"/>
    </source>
</evidence>
<keyword evidence="5" id="KW-0342">GTP-binding</keyword>
<evidence type="ECO:0000256" key="5">
    <source>
        <dbReference type="ARBA" id="ARBA00023134"/>
    </source>
</evidence>
<feature type="domain" description="GTP-binding protein TrmE N-terminal" evidence="7">
    <location>
        <begin position="59"/>
        <end position="185"/>
    </location>
</feature>
<dbReference type="Pfam" id="PF01926">
    <property type="entry name" value="MMR_HSR1"/>
    <property type="match status" value="1"/>
</dbReference>
<dbReference type="AlphaFoldDB" id="A0A0D1YCH3"/>
<feature type="domain" description="G" evidence="6">
    <location>
        <begin position="288"/>
        <end position="419"/>
    </location>
</feature>
<dbReference type="GO" id="GO:0005525">
    <property type="term" value="F:GTP binding"/>
    <property type="evidence" value="ECO:0007669"/>
    <property type="project" value="UniProtKB-KW"/>
</dbReference>
<dbReference type="HOGENOM" id="CLU_019624_3_0_1"/>
<comment type="similarity">
    <text evidence="2">Belongs to the TRAFAC class TrmE-Era-EngA-EngB-Septin-like GTPase superfamily. TrmE GTPase family.</text>
</comment>
<dbReference type="SUPFAM" id="SSF116878">
    <property type="entry name" value="TrmE connector domain"/>
    <property type="match status" value="1"/>
</dbReference>
<evidence type="ECO:0000259" key="6">
    <source>
        <dbReference type="Pfam" id="PF01926"/>
    </source>
</evidence>
<dbReference type="Gene3D" id="1.20.120.430">
    <property type="entry name" value="tRNA modification GTPase MnmE domain 2"/>
    <property type="match status" value="1"/>
</dbReference>
<gene>
    <name evidence="9" type="ORF">PV09_09783</name>
</gene>
<keyword evidence="10" id="KW-1185">Reference proteome</keyword>
<dbReference type="Pfam" id="PF10396">
    <property type="entry name" value="TrmE_N"/>
    <property type="match status" value="1"/>
</dbReference>
<dbReference type="InterPro" id="IPR027417">
    <property type="entry name" value="P-loop_NTPase"/>
</dbReference>
<dbReference type="SUPFAM" id="SSF52540">
    <property type="entry name" value="P-loop containing nucleoside triphosphate hydrolases"/>
    <property type="match status" value="1"/>
</dbReference>
<evidence type="ECO:0000259" key="7">
    <source>
        <dbReference type="Pfam" id="PF10396"/>
    </source>
</evidence>
<dbReference type="CDD" id="cd14858">
    <property type="entry name" value="TrmE_N"/>
    <property type="match status" value="1"/>
</dbReference>
<evidence type="ECO:0000256" key="2">
    <source>
        <dbReference type="ARBA" id="ARBA00011043"/>
    </source>
</evidence>
<evidence type="ECO:0000259" key="8">
    <source>
        <dbReference type="Pfam" id="PF12631"/>
    </source>
</evidence>
<comment type="subcellular location">
    <subcellularLocation>
        <location evidence="1">Mitochondrion</location>
    </subcellularLocation>
</comment>
<dbReference type="OrthoDB" id="188276at2759"/>
<dbReference type="FunFam" id="3.30.1360.120:FF:000007">
    <property type="entry name" value="tRNA modification GTPase GTPBP3, mitochondrial"/>
    <property type="match status" value="1"/>
</dbReference>
<dbReference type="InterPro" id="IPR031168">
    <property type="entry name" value="G_TrmE"/>
</dbReference>
<dbReference type="NCBIfam" id="NF003661">
    <property type="entry name" value="PRK05291.1-3"/>
    <property type="match status" value="1"/>
</dbReference>
<dbReference type="EMBL" id="KN847706">
    <property type="protein sequence ID" value="KIV98386.1"/>
    <property type="molecule type" value="Genomic_DNA"/>
</dbReference>
<evidence type="ECO:0000256" key="1">
    <source>
        <dbReference type="ARBA" id="ARBA00004173"/>
    </source>
</evidence>
<dbReference type="GO" id="GO:0030488">
    <property type="term" value="P:tRNA methylation"/>
    <property type="evidence" value="ECO:0007669"/>
    <property type="project" value="TreeGrafter"/>
</dbReference>
<dbReference type="InterPro" id="IPR025867">
    <property type="entry name" value="MnmE_helical"/>
</dbReference>
<organism evidence="9 10">
    <name type="scientific">Verruconis gallopava</name>
    <dbReference type="NCBI Taxonomy" id="253628"/>
    <lineage>
        <taxon>Eukaryota</taxon>
        <taxon>Fungi</taxon>
        <taxon>Dikarya</taxon>
        <taxon>Ascomycota</taxon>
        <taxon>Pezizomycotina</taxon>
        <taxon>Dothideomycetes</taxon>
        <taxon>Pleosporomycetidae</taxon>
        <taxon>Venturiales</taxon>
        <taxon>Sympoventuriaceae</taxon>
        <taxon>Verruconis</taxon>
    </lineage>
</organism>
<protein>
    <submittedName>
        <fullName evidence="9">tRNA modification GTPase TrmE</fullName>
    </submittedName>
</protein>
<dbReference type="InterPro" id="IPR027368">
    <property type="entry name" value="MnmE_dom2"/>
</dbReference>
<dbReference type="HAMAP" id="MF_00379">
    <property type="entry name" value="GTPase_MnmE"/>
    <property type="match status" value="1"/>
</dbReference>
<dbReference type="PANTHER" id="PTHR42714">
    <property type="entry name" value="TRNA MODIFICATION GTPASE GTPBP3"/>
    <property type="match status" value="1"/>
</dbReference>
<dbReference type="SUPFAM" id="SSF103025">
    <property type="entry name" value="Folate-binding domain"/>
    <property type="match status" value="1"/>
</dbReference>
<feature type="domain" description="MnmE helical" evidence="8">
    <location>
        <begin position="188"/>
        <end position="573"/>
    </location>
</feature>
<dbReference type="GO" id="GO:0005739">
    <property type="term" value="C:mitochondrion"/>
    <property type="evidence" value="ECO:0007669"/>
    <property type="project" value="UniProtKB-SubCell"/>
</dbReference>